<dbReference type="GO" id="GO:0019901">
    <property type="term" value="F:protein kinase binding"/>
    <property type="evidence" value="ECO:0007669"/>
    <property type="project" value="TreeGrafter"/>
</dbReference>
<feature type="compositionally biased region" description="Basic and acidic residues" evidence="8">
    <location>
        <begin position="11"/>
        <end position="20"/>
    </location>
</feature>
<keyword evidence="5" id="KW-0378">Hydrolase</keyword>
<dbReference type="InterPro" id="IPR000387">
    <property type="entry name" value="Tyr_Pase_dom"/>
</dbReference>
<evidence type="ECO:0000313" key="12">
    <source>
        <dbReference type="RefSeq" id="XP_030385446.1"/>
    </source>
</evidence>
<evidence type="ECO:0000256" key="2">
    <source>
        <dbReference type="ARBA" id="ARBA00009701"/>
    </source>
</evidence>
<evidence type="ECO:0000256" key="3">
    <source>
        <dbReference type="ARBA" id="ARBA00013064"/>
    </source>
</evidence>
<evidence type="ECO:0000256" key="4">
    <source>
        <dbReference type="ARBA" id="ARBA00022553"/>
    </source>
</evidence>
<dbReference type="Proteomes" id="UP000504634">
    <property type="component" value="Unplaced"/>
</dbReference>
<dbReference type="PROSITE" id="PS00383">
    <property type="entry name" value="TYR_PHOSPHATASE_1"/>
    <property type="match status" value="1"/>
</dbReference>
<organism evidence="11 12">
    <name type="scientific">Drosophila lebanonensis</name>
    <name type="common">Fruit fly</name>
    <name type="synonym">Scaptodrosophila lebanonensis</name>
    <dbReference type="NCBI Taxonomy" id="7225"/>
    <lineage>
        <taxon>Eukaryota</taxon>
        <taxon>Metazoa</taxon>
        <taxon>Ecdysozoa</taxon>
        <taxon>Arthropoda</taxon>
        <taxon>Hexapoda</taxon>
        <taxon>Insecta</taxon>
        <taxon>Pterygota</taxon>
        <taxon>Neoptera</taxon>
        <taxon>Endopterygota</taxon>
        <taxon>Diptera</taxon>
        <taxon>Brachycera</taxon>
        <taxon>Muscomorpha</taxon>
        <taxon>Ephydroidea</taxon>
        <taxon>Drosophilidae</taxon>
        <taxon>Scaptodrosophila</taxon>
    </lineage>
</organism>
<dbReference type="PANTHER" id="PTHR46047">
    <property type="entry name" value="TYROSINE-PROTEIN PHOSPHATASE NON-RECEPTOR TYPE 61F"/>
    <property type="match status" value="1"/>
</dbReference>
<name>A0A6J2UA91_DROLE</name>
<evidence type="ECO:0000259" key="9">
    <source>
        <dbReference type="PROSITE" id="PS50055"/>
    </source>
</evidence>
<dbReference type="InterPro" id="IPR051985">
    <property type="entry name" value="NR_tyrosine_phosphatase"/>
</dbReference>
<dbReference type="InterPro" id="IPR003595">
    <property type="entry name" value="Tyr_Pase_cat"/>
</dbReference>
<dbReference type="InterPro" id="IPR029021">
    <property type="entry name" value="Prot-tyrosine_phosphatase-like"/>
</dbReference>
<dbReference type="Pfam" id="PF00102">
    <property type="entry name" value="Y_phosphatase"/>
    <property type="match status" value="1"/>
</dbReference>
<dbReference type="GO" id="GO:0046426">
    <property type="term" value="P:negative regulation of receptor signaling pathway via JAK-STAT"/>
    <property type="evidence" value="ECO:0007669"/>
    <property type="project" value="TreeGrafter"/>
</dbReference>
<dbReference type="PROSITE" id="PS50055">
    <property type="entry name" value="TYR_PHOSPHATASE_PTP"/>
    <property type="match status" value="1"/>
</dbReference>
<dbReference type="GO" id="GO:0070373">
    <property type="term" value="P:negative regulation of ERK1 and ERK2 cascade"/>
    <property type="evidence" value="ECO:0007669"/>
    <property type="project" value="TreeGrafter"/>
</dbReference>
<evidence type="ECO:0000256" key="8">
    <source>
        <dbReference type="SAM" id="MobiDB-lite"/>
    </source>
</evidence>
<feature type="region of interest" description="Disordered" evidence="8">
    <location>
        <begin position="1"/>
        <end position="20"/>
    </location>
</feature>
<dbReference type="PRINTS" id="PR00700">
    <property type="entry name" value="PRTYPHPHTASE"/>
</dbReference>
<evidence type="ECO:0000313" key="11">
    <source>
        <dbReference type="Proteomes" id="UP000504634"/>
    </source>
</evidence>
<comment type="subcellular location">
    <subcellularLocation>
        <location evidence="1">Endomembrane system</location>
    </subcellularLocation>
</comment>
<dbReference type="RefSeq" id="XP_030385446.1">
    <property type="nucleotide sequence ID" value="XM_030529586.1"/>
</dbReference>
<dbReference type="CTD" id="38160"/>
<dbReference type="AlphaFoldDB" id="A0A6J2UA91"/>
<dbReference type="InterPro" id="IPR016130">
    <property type="entry name" value="Tyr_Pase_AS"/>
</dbReference>
<dbReference type="SUPFAM" id="SSF52799">
    <property type="entry name" value="(Phosphotyrosine protein) phosphatases II"/>
    <property type="match status" value="1"/>
</dbReference>
<evidence type="ECO:0000256" key="5">
    <source>
        <dbReference type="ARBA" id="ARBA00022801"/>
    </source>
</evidence>
<feature type="region of interest" description="Disordered" evidence="8">
    <location>
        <begin position="54"/>
        <end position="75"/>
    </location>
</feature>
<dbReference type="CDD" id="cd14545">
    <property type="entry name" value="PTPc-N1_2"/>
    <property type="match status" value="1"/>
</dbReference>
<dbReference type="GO" id="GO:0048666">
    <property type="term" value="P:neuron development"/>
    <property type="evidence" value="ECO:0007669"/>
    <property type="project" value="UniProtKB-ARBA"/>
</dbReference>
<evidence type="ECO:0000256" key="7">
    <source>
        <dbReference type="ARBA" id="ARBA00023136"/>
    </source>
</evidence>
<dbReference type="GO" id="GO:0004726">
    <property type="term" value="F:non-membrane spanning protein tyrosine phosphatase activity"/>
    <property type="evidence" value="ECO:0007669"/>
    <property type="project" value="TreeGrafter"/>
</dbReference>
<dbReference type="SMART" id="SM00194">
    <property type="entry name" value="PTPc"/>
    <property type="match status" value="1"/>
</dbReference>
<keyword evidence="11" id="KW-1185">Reference proteome</keyword>
<feature type="domain" description="Tyrosine specific protein phosphatases" evidence="10">
    <location>
        <begin position="223"/>
        <end position="296"/>
    </location>
</feature>
<dbReference type="PANTHER" id="PTHR46047:SF3">
    <property type="entry name" value="TYROSINE-PROTEIN PHOSPHATASE NON-RECEPTOR TYPE 61F"/>
    <property type="match status" value="1"/>
</dbReference>
<evidence type="ECO:0000256" key="6">
    <source>
        <dbReference type="ARBA" id="ARBA00022912"/>
    </source>
</evidence>
<sequence length="344" mass="39456">MSEPINSSTTDDNREPKRDNAVARQAIENEYKLMITKGWLLYYKDIAQTCDRKAKEKNFTTQESERPQNRPLNRYRDVSPYDHSRIVLKRGNVDYINANLVKLVDANREYILTQGPLVDTVGHFWLMVWEQNSRGVLMLNKLIEKKHVKCHLYWPDQMGAGNALKLDDVKLTVELVRLETYKNFVRRWFKLTDLETQTSREVLQFHYTTWPDFGLPSSPDAFLKFLQVVRASGALNNDVGPAVVHCSAGIGRSGTFCLVDCCLVLVDKYGECNVSEVLIELRSYRMGLIQTADQLDFSYKAIIEGITKLKDPVCIEMERLACDEAGCSRPSRCNDLSQRRGKNS</sequence>
<proteinExistence type="inferred from homology"/>
<dbReference type="InterPro" id="IPR000242">
    <property type="entry name" value="PTP_cat"/>
</dbReference>
<dbReference type="PROSITE" id="PS50056">
    <property type="entry name" value="TYR_PHOSPHATASE_2"/>
    <property type="match status" value="1"/>
</dbReference>
<reference evidence="12" key="1">
    <citation type="submission" date="2025-08" db="UniProtKB">
        <authorList>
            <consortium name="RefSeq"/>
        </authorList>
    </citation>
    <scope>IDENTIFICATION</scope>
    <source>
        <strain evidence="12">11010-0011.00</strain>
        <tissue evidence="12">Whole body</tissue>
    </source>
</reference>
<comment type="similarity">
    <text evidence="2">Belongs to the protein-tyrosine phosphatase family. Non-receptor class 1 subfamily.</text>
</comment>
<dbReference type="GO" id="GO:0005634">
    <property type="term" value="C:nucleus"/>
    <property type="evidence" value="ECO:0007669"/>
    <property type="project" value="TreeGrafter"/>
</dbReference>
<dbReference type="SMART" id="SM00404">
    <property type="entry name" value="PTPc_motif"/>
    <property type="match status" value="1"/>
</dbReference>
<gene>
    <name evidence="12" type="primary">LOC115632440</name>
</gene>
<dbReference type="GO" id="GO:0012505">
    <property type="term" value="C:endomembrane system"/>
    <property type="evidence" value="ECO:0007669"/>
    <property type="project" value="UniProtKB-SubCell"/>
</dbReference>
<feature type="domain" description="Tyrosine-protein phosphatase" evidence="9">
    <location>
        <begin position="27"/>
        <end position="305"/>
    </location>
</feature>
<keyword evidence="6" id="KW-0904">Protein phosphatase</keyword>
<feature type="compositionally biased region" description="Polar residues" evidence="8">
    <location>
        <begin position="1"/>
        <end position="10"/>
    </location>
</feature>
<dbReference type="Gene3D" id="3.90.190.10">
    <property type="entry name" value="Protein tyrosine phosphatase superfamily"/>
    <property type="match status" value="1"/>
</dbReference>
<accession>A0A6J2UA91</accession>
<dbReference type="EC" id="3.1.3.48" evidence="3"/>
<dbReference type="GO" id="GO:0009653">
    <property type="term" value="P:anatomical structure morphogenesis"/>
    <property type="evidence" value="ECO:0007669"/>
    <property type="project" value="UniProtKB-ARBA"/>
</dbReference>
<evidence type="ECO:0000256" key="1">
    <source>
        <dbReference type="ARBA" id="ARBA00004308"/>
    </source>
</evidence>
<dbReference type="GO" id="GO:0005737">
    <property type="term" value="C:cytoplasm"/>
    <property type="evidence" value="ECO:0007669"/>
    <property type="project" value="TreeGrafter"/>
</dbReference>
<keyword evidence="7" id="KW-0472">Membrane</keyword>
<dbReference type="GeneID" id="115632440"/>
<keyword evidence="4" id="KW-0597">Phosphoprotein</keyword>
<protein>
    <recommendedName>
        <fullName evidence="3">protein-tyrosine-phosphatase</fullName>
        <ecNumber evidence="3">3.1.3.48</ecNumber>
    </recommendedName>
</protein>
<evidence type="ECO:0000259" key="10">
    <source>
        <dbReference type="PROSITE" id="PS50056"/>
    </source>
</evidence>